<proteinExistence type="predicted"/>
<dbReference type="InParanoid" id="A0A151GEY5"/>
<sequence>MNPGSVSHAARAILGAAGTGLSSTSRYLVGTCTVQYVPQTAARGETEAPLLSAGHLGPKPCHGATLASPVQANLPAAGGDQARLARDDVVDECLLVAPPSLARMCAVFLLGIRFRRVMRRRRRLAGTEHAGATIQSCRNPRRVRPSRWAECQGMMSKVKFPPASHCLSGTPPCASRPCQ</sequence>
<dbReference type="EMBL" id="LAYC01000003">
    <property type="protein sequence ID" value="KYK55646.1"/>
    <property type="molecule type" value="Genomic_DNA"/>
</dbReference>
<comment type="caution">
    <text evidence="1">The sequence shown here is derived from an EMBL/GenBank/DDBJ whole genome shotgun (WGS) entry which is preliminary data.</text>
</comment>
<name>A0A151GEY5_DRECN</name>
<dbReference type="GeneID" id="63720253"/>
<evidence type="ECO:0000313" key="1">
    <source>
        <dbReference type="EMBL" id="KYK55646.1"/>
    </source>
</evidence>
<evidence type="ECO:0000313" key="2">
    <source>
        <dbReference type="Proteomes" id="UP000076580"/>
    </source>
</evidence>
<dbReference type="RefSeq" id="XP_040654998.1">
    <property type="nucleotide sequence ID" value="XM_040804894.1"/>
</dbReference>
<dbReference type="AlphaFoldDB" id="A0A151GEY5"/>
<dbReference type="Proteomes" id="UP000076580">
    <property type="component" value="Chromosome 03"/>
</dbReference>
<reference evidence="1 2" key="1">
    <citation type="journal article" date="2016" name="Sci. Rep.">
        <title>Insights into Adaptations to a Near-Obligate Nematode Endoparasitic Lifestyle from the Finished Genome of Drechmeria coniospora.</title>
        <authorList>
            <person name="Zhang L."/>
            <person name="Zhou Z."/>
            <person name="Guo Q."/>
            <person name="Fokkens L."/>
            <person name="Miskei M."/>
            <person name="Pocsi I."/>
            <person name="Zhang W."/>
            <person name="Chen M."/>
            <person name="Wang L."/>
            <person name="Sun Y."/>
            <person name="Donzelli B.G."/>
            <person name="Gibson D.M."/>
            <person name="Nelson D.R."/>
            <person name="Luo J.G."/>
            <person name="Rep M."/>
            <person name="Liu H."/>
            <person name="Yang S."/>
            <person name="Wang J."/>
            <person name="Krasnoff S.B."/>
            <person name="Xu Y."/>
            <person name="Molnar I."/>
            <person name="Lin M."/>
        </authorList>
    </citation>
    <scope>NUCLEOTIDE SEQUENCE [LARGE SCALE GENOMIC DNA]</scope>
    <source>
        <strain evidence="1 2">ARSEF 6962</strain>
    </source>
</reference>
<protein>
    <submittedName>
        <fullName evidence="1">Uncharacterized protein</fullName>
    </submittedName>
</protein>
<organism evidence="1 2">
    <name type="scientific">Drechmeria coniospora</name>
    <name type="common">Nematophagous fungus</name>
    <name type="synonym">Meria coniospora</name>
    <dbReference type="NCBI Taxonomy" id="98403"/>
    <lineage>
        <taxon>Eukaryota</taxon>
        <taxon>Fungi</taxon>
        <taxon>Dikarya</taxon>
        <taxon>Ascomycota</taxon>
        <taxon>Pezizomycotina</taxon>
        <taxon>Sordariomycetes</taxon>
        <taxon>Hypocreomycetidae</taxon>
        <taxon>Hypocreales</taxon>
        <taxon>Ophiocordycipitaceae</taxon>
        <taxon>Drechmeria</taxon>
    </lineage>
</organism>
<gene>
    <name evidence="1" type="ORF">DCS_07610</name>
</gene>
<accession>A0A151GEY5</accession>
<keyword evidence="2" id="KW-1185">Reference proteome</keyword>